<dbReference type="EMBL" id="CAFBOU010000130">
    <property type="protein sequence ID" value="CAB4999943.1"/>
    <property type="molecule type" value="Genomic_DNA"/>
</dbReference>
<gene>
    <name evidence="2" type="ORF">UFOPK4010_01108</name>
</gene>
<organism evidence="2">
    <name type="scientific">freshwater metagenome</name>
    <dbReference type="NCBI Taxonomy" id="449393"/>
    <lineage>
        <taxon>unclassified sequences</taxon>
        <taxon>metagenomes</taxon>
        <taxon>ecological metagenomes</taxon>
    </lineage>
</organism>
<evidence type="ECO:0000313" key="2">
    <source>
        <dbReference type="EMBL" id="CAB4999943.1"/>
    </source>
</evidence>
<evidence type="ECO:0000256" key="1">
    <source>
        <dbReference type="SAM" id="MobiDB-lite"/>
    </source>
</evidence>
<feature type="compositionally biased region" description="Polar residues" evidence="1">
    <location>
        <begin position="1"/>
        <end position="12"/>
    </location>
</feature>
<protein>
    <submittedName>
        <fullName evidence="2">Unannotated protein</fullName>
    </submittedName>
</protein>
<accession>A0A6J7P9S6</accession>
<proteinExistence type="predicted"/>
<feature type="region of interest" description="Disordered" evidence="1">
    <location>
        <begin position="1"/>
        <end position="51"/>
    </location>
</feature>
<reference evidence="2" key="1">
    <citation type="submission" date="2020-05" db="EMBL/GenBank/DDBJ databases">
        <authorList>
            <person name="Chiriac C."/>
            <person name="Salcher M."/>
            <person name="Ghai R."/>
            <person name="Kavagutti S V."/>
        </authorList>
    </citation>
    <scope>NUCLEOTIDE SEQUENCE</scope>
</reference>
<name>A0A6J7P9S6_9ZZZZ</name>
<sequence length="162" mass="17984">MRNAPELSTTTAPRDAAIGAHSAETSSGTSNIATSIPSNASGESATTVNSSPRHINFLPALRADAIKRISPHTSSRSDKIPSITVPTAPVAPTTASDGFFIVRYRHKQQLLLDPRRVQMQCVLHARPFPSRFRGRLLKYESLKLKSSRYSRRHRPWQRKTLL</sequence>
<dbReference type="AlphaFoldDB" id="A0A6J7P9S6"/>
<feature type="compositionally biased region" description="Polar residues" evidence="1">
    <location>
        <begin position="23"/>
        <end position="51"/>
    </location>
</feature>